<dbReference type="KEGG" id="hgn:E6W36_13715"/>
<organism evidence="13 14">
    <name type="scientific">Hankyongella ginsenosidimutans</name>
    <dbReference type="NCBI Taxonomy" id="1763828"/>
    <lineage>
        <taxon>Bacteria</taxon>
        <taxon>Pseudomonadati</taxon>
        <taxon>Pseudomonadota</taxon>
        <taxon>Alphaproteobacteria</taxon>
        <taxon>Sphingomonadales</taxon>
        <taxon>Sphingomonadaceae</taxon>
        <taxon>Hankyongella</taxon>
    </lineage>
</organism>
<evidence type="ECO:0000256" key="6">
    <source>
        <dbReference type="ARBA" id="ARBA00025448"/>
    </source>
</evidence>
<dbReference type="Proteomes" id="UP000298714">
    <property type="component" value="Chromosome"/>
</dbReference>
<sequence length="150" mass="16796">MIVVRVQAEDFDYAAEMAALRMRAAGAGALVGFTGLMREMHDGARLTAMTLEHYPGMAERQLTELAQTAAQRWPLLGITILHRHGRLTPGDQIVLVGTASAHRQAAFEAAQFLMDWLKTKAPFWKLEESQDRRHWVASHSTDVAAAERWE</sequence>
<evidence type="ECO:0000256" key="8">
    <source>
        <dbReference type="ARBA" id="ARBA00029745"/>
    </source>
</evidence>
<name>A0A4D7CA81_9SPHN</name>
<evidence type="ECO:0000256" key="5">
    <source>
        <dbReference type="ARBA" id="ARBA00023150"/>
    </source>
</evidence>
<evidence type="ECO:0000256" key="10">
    <source>
        <dbReference type="ARBA" id="ARBA00030781"/>
    </source>
</evidence>
<reference evidence="14" key="1">
    <citation type="submission" date="2019-04" db="EMBL/GenBank/DDBJ databases">
        <title>Complete genome sequence of Sphingomonas sp. W1-2-3.</title>
        <authorList>
            <person name="Im W.T."/>
        </authorList>
    </citation>
    <scope>NUCLEOTIDE SEQUENCE [LARGE SCALE GENOMIC DNA]</scope>
    <source>
        <strain evidence="14">W1-2-3</strain>
    </source>
</reference>
<evidence type="ECO:0000256" key="4">
    <source>
        <dbReference type="ARBA" id="ARBA00013858"/>
    </source>
</evidence>
<dbReference type="AlphaFoldDB" id="A0A4D7CA81"/>
<accession>A0A4D7CA81</accession>
<evidence type="ECO:0000313" key="14">
    <source>
        <dbReference type="Proteomes" id="UP000298714"/>
    </source>
</evidence>
<evidence type="ECO:0000313" key="13">
    <source>
        <dbReference type="EMBL" id="QCI80177.1"/>
    </source>
</evidence>
<evidence type="ECO:0000256" key="11">
    <source>
        <dbReference type="ARBA" id="ARBA00032474"/>
    </source>
</evidence>
<dbReference type="Pfam" id="PF02391">
    <property type="entry name" value="MoaE"/>
    <property type="match status" value="1"/>
</dbReference>
<keyword evidence="5" id="KW-0501">Molybdenum cofactor biosynthesis</keyword>
<proteinExistence type="inferred from homology"/>
<dbReference type="InterPro" id="IPR036563">
    <property type="entry name" value="MoaE_sf"/>
</dbReference>
<dbReference type="EMBL" id="CP039704">
    <property type="protein sequence ID" value="QCI80177.1"/>
    <property type="molecule type" value="Genomic_DNA"/>
</dbReference>
<dbReference type="Gene3D" id="3.90.1170.40">
    <property type="entry name" value="Molybdopterin biosynthesis MoaE subunit"/>
    <property type="match status" value="1"/>
</dbReference>
<gene>
    <name evidence="13" type="ORF">E6W36_13715</name>
</gene>
<evidence type="ECO:0000256" key="2">
    <source>
        <dbReference type="ARBA" id="ARBA00005426"/>
    </source>
</evidence>
<evidence type="ECO:0000256" key="9">
    <source>
        <dbReference type="ARBA" id="ARBA00030407"/>
    </source>
</evidence>
<comment type="subunit">
    <text evidence="7">Heterotetramer of 2 MoaD subunits and 2 MoaE subunits. Also stable as homodimer. The enzyme changes between these two forms during catalysis.</text>
</comment>
<protein>
    <recommendedName>
        <fullName evidence="4">Molybdopterin synthase catalytic subunit</fullName>
        <ecNumber evidence="3">2.8.1.12</ecNumber>
    </recommendedName>
    <alternativeName>
        <fullName evidence="10">MPT synthase subunit 2</fullName>
    </alternativeName>
    <alternativeName>
        <fullName evidence="8">Molybdenum cofactor biosynthesis protein E</fullName>
    </alternativeName>
    <alternativeName>
        <fullName evidence="9">Molybdopterin-converting factor large subunit</fullName>
    </alternativeName>
    <alternativeName>
        <fullName evidence="11">Molybdopterin-converting factor subunit 2</fullName>
    </alternativeName>
</protein>
<dbReference type="InterPro" id="IPR003448">
    <property type="entry name" value="Mopterin_biosynth_MoaE"/>
</dbReference>
<comment type="pathway">
    <text evidence="1">Cofactor biosynthesis; molybdopterin biosynthesis.</text>
</comment>
<comment type="function">
    <text evidence="6">Converts molybdopterin precursor Z into molybdopterin. This requires the incorporation of two sulfur atoms into precursor Z to generate a dithiolene group. The sulfur is provided by MoaD.</text>
</comment>
<dbReference type="SUPFAM" id="SSF54690">
    <property type="entry name" value="Molybdopterin synthase subunit MoaE"/>
    <property type="match status" value="1"/>
</dbReference>
<keyword evidence="14" id="KW-1185">Reference proteome</keyword>
<evidence type="ECO:0000256" key="12">
    <source>
        <dbReference type="ARBA" id="ARBA00049878"/>
    </source>
</evidence>
<evidence type="ECO:0000256" key="3">
    <source>
        <dbReference type="ARBA" id="ARBA00011950"/>
    </source>
</evidence>
<dbReference type="CDD" id="cd00756">
    <property type="entry name" value="MoaE"/>
    <property type="match status" value="1"/>
</dbReference>
<evidence type="ECO:0000256" key="7">
    <source>
        <dbReference type="ARBA" id="ARBA00026066"/>
    </source>
</evidence>
<dbReference type="UniPathway" id="UPA00344"/>
<dbReference type="GO" id="GO:0030366">
    <property type="term" value="F:molybdopterin synthase activity"/>
    <property type="evidence" value="ECO:0007669"/>
    <property type="project" value="UniProtKB-EC"/>
</dbReference>
<evidence type="ECO:0000256" key="1">
    <source>
        <dbReference type="ARBA" id="ARBA00005046"/>
    </source>
</evidence>
<comment type="catalytic activity">
    <reaction evidence="12">
        <text>2 [molybdopterin-synthase sulfur-carrier protein]-C-terminal-Gly-aminoethanethioate + cyclic pyranopterin phosphate + H2O = molybdopterin + 2 [molybdopterin-synthase sulfur-carrier protein]-C-terminal Gly-Gly + 2 H(+)</text>
        <dbReference type="Rhea" id="RHEA:26333"/>
        <dbReference type="Rhea" id="RHEA-COMP:12202"/>
        <dbReference type="Rhea" id="RHEA-COMP:19907"/>
        <dbReference type="ChEBI" id="CHEBI:15377"/>
        <dbReference type="ChEBI" id="CHEBI:15378"/>
        <dbReference type="ChEBI" id="CHEBI:58698"/>
        <dbReference type="ChEBI" id="CHEBI:59648"/>
        <dbReference type="ChEBI" id="CHEBI:90778"/>
        <dbReference type="ChEBI" id="CHEBI:232372"/>
        <dbReference type="EC" id="2.8.1.12"/>
    </reaction>
</comment>
<dbReference type="EC" id="2.8.1.12" evidence="3"/>
<dbReference type="GO" id="GO:0006777">
    <property type="term" value="P:Mo-molybdopterin cofactor biosynthetic process"/>
    <property type="evidence" value="ECO:0007669"/>
    <property type="project" value="UniProtKB-KW"/>
</dbReference>
<comment type="similarity">
    <text evidence="2">Belongs to the MoaE family.</text>
</comment>
<dbReference type="PANTHER" id="PTHR23404">
    <property type="entry name" value="MOLYBDOPTERIN SYNTHASE RELATED"/>
    <property type="match status" value="1"/>
</dbReference>
<dbReference type="RefSeq" id="WP_222873041.1">
    <property type="nucleotide sequence ID" value="NZ_CP039704.1"/>
</dbReference>